<dbReference type="AlphaFoldDB" id="A0AA89APT5"/>
<evidence type="ECO:0000256" key="1">
    <source>
        <dbReference type="SAM" id="MobiDB-lite"/>
    </source>
</evidence>
<feature type="region of interest" description="Disordered" evidence="1">
    <location>
        <begin position="25"/>
        <end position="48"/>
    </location>
</feature>
<sequence>MGHFGLNPTARASLRPQPRLSLAGVASSGGLYAPSPNSGREEWAERKQGHVASITSHANTAHSRIATVASYFFANAANYASDFAKANIATFAKRPSSVSAKSNTANHARHPNHNSFDSKHSDYSAQDSILRSTSVNHQPMRCQRFQESVRDAGCGAMAELAQPEAYALRTIQL</sequence>
<dbReference type="Proteomes" id="UP001188597">
    <property type="component" value="Unassembled WGS sequence"/>
</dbReference>
<evidence type="ECO:0000313" key="3">
    <source>
        <dbReference type="Proteomes" id="UP001188597"/>
    </source>
</evidence>
<proteinExistence type="predicted"/>
<name>A0AA89APT5_9ASTE</name>
<feature type="region of interest" description="Disordered" evidence="1">
    <location>
        <begin position="100"/>
        <end position="123"/>
    </location>
</feature>
<accession>A0AA89APT5</accession>
<protein>
    <submittedName>
        <fullName evidence="2">Uncharacterized protein</fullName>
    </submittedName>
</protein>
<evidence type="ECO:0000313" key="2">
    <source>
        <dbReference type="EMBL" id="KAK3012254.1"/>
    </source>
</evidence>
<feature type="compositionally biased region" description="Basic and acidic residues" evidence="1">
    <location>
        <begin position="39"/>
        <end position="48"/>
    </location>
</feature>
<gene>
    <name evidence="2" type="ORF">RJ639_011241</name>
</gene>
<reference evidence="2" key="1">
    <citation type="submission" date="2022-12" db="EMBL/GenBank/DDBJ databases">
        <title>Draft genome assemblies for two species of Escallonia (Escalloniales).</title>
        <authorList>
            <person name="Chanderbali A."/>
            <person name="Dervinis C."/>
            <person name="Anghel I."/>
            <person name="Soltis D."/>
            <person name="Soltis P."/>
            <person name="Zapata F."/>
        </authorList>
    </citation>
    <scope>NUCLEOTIDE SEQUENCE</scope>
    <source>
        <strain evidence="2">UCBG64.0493</strain>
        <tissue evidence="2">Leaf</tissue>
    </source>
</reference>
<keyword evidence="3" id="KW-1185">Reference proteome</keyword>
<organism evidence="2 3">
    <name type="scientific">Escallonia herrerae</name>
    <dbReference type="NCBI Taxonomy" id="1293975"/>
    <lineage>
        <taxon>Eukaryota</taxon>
        <taxon>Viridiplantae</taxon>
        <taxon>Streptophyta</taxon>
        <taxon>Embryophyta</taxon>
        <taxon>Tracheophyta</taxon>
        <taxon>Spermatophyta</taxon>
        <taxon>Magnoliopsida</taxon>
        <taxon>eudicotyledons</taxon>
        <taxon>Gunneridae</taxon>
        <taxon>Pentapetalae</taxon>
        <taxon>asterids</taxon>
        <taxon>campanulids</taxon>
        <taxon>Escalloniales</taxon>
        <taxon>Escalloniaceae</taxon>
        <taxon>Escallonia</taxon>
    </lineage>
</organism>
<comment type="caution">
    <text evidence="2">The sequence shown here is derived from an EMBL/GenBank/DDBJ whole genome shotgun (WGS) entry which is preliminary data.</text>
</comment>
<dbReference type="EMBL" id="JAVXUP010001391">
    <property type="protein sequence ID" value="KAK3012254.1"/>
    <property type="molecule type" value="Genomic_DNA"/>
</dbReference>